<dbReference type="Proteomes" id="UP001162480">
    <property type="component" value="Chromosome 8"/>
</dbReference>
<keyword evidence="2" id="KW-1185">Reference proteome</keyword>
<name>A0AA36B553_OCTVU</name>
<accession>A0AA36B553</accession>
<reference evidence="1" key="1">
    <citation type="submission" date="2023-08" db="EMBL/GenBank/DDBJ databases">
        <authorList>
            <person name="Alioto T."/>
            <person name="Alioto T."/>
            <person name="Gomez Garrido J."/>
        </authorList>
    </citation>
    <scope>NUCLEOTIDE SEQUENCE</scope>
</reference>
<evidence type="ECO:0000313" key="2">
    <source>
        <dbReference type="Proteomes" id="UP001162480"/>
    </source>
</evidence>
<evidence type="ECO:0000313" key="1">
    <source>
        <dbReference type="EMBL" id="CAI9726842.1"/>
    </source>
</evidence>
<organism evidence="1 2">
    <name type="scientific">Octopus vulgaris</name>
    <name type="common">Common octopus</name>
    <dbReference type="NCBI Taxonomy" id="6645"/>
    <lineage>
        <taxon>Eukaryota</taxon>
        <taxon>Metazoa</taxon>
        <taxon>Spiralia</taxon>
        <taxon>Lophotrochozoa</taxon>
        <taxon>Mollusca</taxon>
        <taxon>Cephalopoda</taxon>
        <taxon>Coleoidea</taxon>
        <taxon>Octopodiformes</taxon>
        <taxon>Octopoda</taxon>
        <taxon>Incirrata</taxon>
        <taxon>Octopodidae</taxon>
        <taxon>Octopus</taxon>
    </lineage>
</organism>
<sequence>MTNIISTQPFYFPYRIINEEKLLQLRMKASWTILYQRVNLVSVIQLWIQLQKEGRVQKIDPDIFRYIFGNFTPQIQMHNTNNFVKKVYLAYFKVALGDQEKTWDPHEVCKTCAETLCDEAIHQSS</sequence>
<gene>
    <name evidence="1" type="ORF">OCTVUL_1B008842</name>
</gene>
<protein>
    <submittedName>
        <fullName evidence="1">Uncharacterized protein</fullName>
    </submittedName>
</protein>
<proteinExistence type="predicted"/>
<dbReference type="EMBL" id="OX597821">
    <property type="protein sequence ID" value="CAI9726842.1"/>
    <property type="molecule type" value="Genomic_DNA"/>
</dbReference>
<dbReference type="AlphaFoldDB" id="A0AA36B553"/>